<keyword evidence="4" id="KW-1185">Reference proteome</keyword>
<name>A0ABR8W596_9MICO</name>
<dbReference type="CDD" id="cd00085">
    <property type="entry name" value="HNHc"/>
    <property type="match status" value="1"/>
</dbReference>
<dbReference type="EMBL" id="JACSPX010000001">
    <property type="protein sequence ID" value="MBD8012188.1"/>
    <property type="molecule type" value="Genomic_DNA"/>
</dbReference>
<sequence length="499" mass="54723">MATFTEVAALVPTLRDRGDACASLTQAQYAVTAMTDAEVVAVLREANEALQHAEQLRLIAVGVIATRSHRDAGHSGAAQKEGHRSAASLVQKITGSSKADASRQVRVGEAMLGGETGQSLLDLPHPDASADPDAAWRPVDWREPLRVARRDGRISTTQFDVIERGLGEPPAVDGIVDDQQRHDVNDHVRAAWAQAAEELVTEAAERTTEELGAAARAIRDLLDPEGAEQRFRDRYENRSYRVWTDQYGVRRASIAYDDHGATLVSTLINAALRPRRGGPRFVDSEEQAKAKALSDDPRTNEQLQYDLIIDLLRAGALADARDVFGTRQAGVRLVQVVDDDGARVGYAEDGLGAVPDAMIDQHICDSGIVPVRVDACGNPLDVGREQRLFTPTQRIALALRDGGCRWTGCDRPASYCESHHIDEWHRDGGRTDIDRGILLCRFHHMELHHGGWRITRDGKDDFQLHDPGGEVRALRARAFLSYAWGALGPPPLRFRPAIA</sequence>
<evidence type="ECO:0000256" key="1">
    <source>
        <dbReference type="SAM" id="MobiDB-lite"/>
    </source>
</evidence>
<dbReference type="RefSeq" id="WP_191712687.1">
    <property type="nucleotide sequence ID" value="NZ_JACSPX010000001.1"/>
</dbReference>
<reference evidence="3 4" key="1">
    <citation type="submission" date="2020-08" db="EMBL/GenBank/DDBJ databases">
        <title>A Genomic Blueprint of the Chicken Gut Microbiome.</title>
        <authorList>
            <person name="Gilroy R."/>
            <person name="Ravi A."/>
            <person name="Getino M."/>
            <person name="Pursley I."/>
            <person name="Horton D.L."/>
            <person name="Alikhan N.-F."/>
            <person name="Baker D."/>
            <person name="Gharbi K."/>
            <person name="Hall N."/>
            <person name="Watson M."/>
            <person name="Adriaenssens E.M."/>
            <person name="Foster-Nyarko E."/>
            <person name="Jarju S."/>
            <person name="Secka A."/>
            <person name="Antonio M."/>
            <person name="Oren A."/>
            <person name="Chaudhuri R."/>
            <person name="La Ragione R.M."/>
            <person name="Hildebrand F."/>
            <person name="Pallen M.J."/>
        </authorList>
    </citation>
    <scope>NUCLEOTIDE SEQUENCE [LARGE SCALE GENOMIC DNA]</scope>
    <source>
        <strain evidence="3 4">Re1</strain>
    </source>
</reference>
<proteinExistence type="predicted"/>
<dbReference type="InterPro" id="IPR003870">
    <property type="entry name" value="DUF222"/>
</dbReference>
<feature type="domain" description="HNH nuclease" evidence="2">
    <location>
        <begin position="392"/>
        <end position="445"/>
    </location>
</feature>
<evidence type="ECO:0000259" key="2">
    <source>
        <dbReference type="SMART" id="SM00507"/>
    </source>
</evidence>
<evidence type="ECO:0000313" key="4">
    <source>
        <dbReference type="Proteomes" id="UP000611521"/>
    </source>
</evidence>
<gene>
    <name evidence="3" type="ORF">H9633_07720</name>
</gene>
<protein>
    <submittedName>
        <fullName evidence="3">DUF222 domain-containing protein</fullName>
    </submittedName>
</protein>
<organism evidence="3 4">
    <name type="scientific">Microbacterium commune</name>
    <dbReference type="NCBI Taxonomy" id="2762219"/>
    <lineage>
        <taxon>Bacteria</taxon>
        <taxon>Bacillati</taxon>
        <taxon>Actinomycetota</taxon>
        <taxon>Actinomycetes</taxon>
        <taxon>Micrococcales</taxon>
        <taxon>Microbacteriaceae</taxon>
        <taxon>Microbacterium</taxon>
    </lineage>
</organism>
<dbReference type="Proteomes" id="UP000611521">
    <property type="component" value="Unassembled WGS sequence"/>
</dbReference>
<comment type="caution">
    <text evidence="3">The sequence shown here is derived from an EMBL/GenBank/DDBJ whole genome shotgun (WGS) entry which is preliminary data.</text>
</comment>
<feature type="region of interest" description="Disordered" evidence="1">
    <location>
        <begin position="71"/>
        <end position="102"/>
    </location>
</feature>
<accession>A0ABR8W596</accession>
<dbReference type="InterPro" id="IPR003615">
    <property type="entry name" value="HNH_nuc"/>
</dbReference>
<dbReference type="Pfam" id="PF02720">
    <property type="entry name" value="DUF222"/>
    <property type="match status" value="1"/>
</dbReference>
<dbReference type="SMART" id="SM00507">
    <property type="entry name" value="HNHc"/>
    <property type="match status" value="1"/>
</dbReference>
<evidence type="ECO:0000313" key="3">
    <source>
        <dbReference type="EMBL" id="MBD8012188.1"/>
    </source>
</evidence>